<sequence>MSSAPPPGALQASNSANDQDPSANSLSWEGDRMFNIYIHDYCHKRGYRKTAQELMREADLGPDPHPPIDARQGLLFEWWSVFWVLFTAKANGSATGPNGDDAVLYTQHQAQQAMNRAARLPSAAGTAPGHPMSRPGVNGRPFAGVPMTNGVGPNPGAMNGMPGHAQAPSANPSTQPNPPPFAQPPLPGQPRNQLGAPRPTNGLFSSPTMAHSPQNTGAQGPQPPQPGPQPNQHPLSGRSPHQGAMPPPGHPAAPGQPSGSGPNQTPANAFQNTRPPSRSASPGQGNIMTQPSPSMANRQAVGMPGFGPMSDQQLMAELTRMNHLQLEPLKREVNIEVMKDLNSMNPDEKLRLVNAYRRRKPPHPSTATNLAAVNVMPPSNRLAPGPGPRPSKRASVAEEAENPPGASGSPPDSKRPRRSPIQNNPMYPQPMTGQPGQGGPPQAQMSNGLLKPGGMPGGPQPTPFAMQAMPGGPMGGGMGMTMGQPSMGVGPHMNKMGPMPGQGSMMGTPQMQPMGPQNQTQQYRQSLVSFHQNGVPTGMPGGSDPTFGMSMAGRPGGPSGPPFDNARKPPMNMLPASPSMNKDMKDGKPDGSPGNVNGRTPTTSGTAASTPSNNPAQPGPPLHQPGQGPTPNSNLNPNPSQSVDPSPASMLGGPMGGIGGPPAPGGPSADLAMFSTNFLDNLTGDLGEFGDNIFGRPDGDINFERDFGQWFNPDDISTGLDMKQ</sequence>
<feature type="compositionally biased region" description="Low complexity" evidence="1">
    <location>
        <begin position="149"/>
        <end position="174"/>
    </location>
</feature>
<evidence type="ECO:0000256" key="1">
    <source>
        <dbReference type="SAM" id="MobiDB-lite"/>
    </source>
</evidence>
<reference evidence="2 3" key="1">
    <citation type="submission" date="2024-01" db="EMBL/GenBank/DDBJ databases">
        <title>A draft genome for the cacao thread blight pathogen Marasmiellus scandens.</title>
        <authorList>
            <person name="Baruah I.K."/>
            <person name="Leung J."/>
            <person name="Bukari Y."/>
            <person name="Amoako-Attah I."/>
            <person name="Meinhardt L.W."/>
            <person name="Bailey B.A."/>
            <person name="Cohen S.P."/>
        </authorList>
    </citation>
    <scope>NUCLEOTIDE SEQUENCE [LARGE SCALE GENOMIC DNA]</scope>
    <source>
        <strain evidence="2 3">GH-19</strain>
    </source>
</reference>
<feature type="compositionally biased region" description="Polar residues" evidence="1">
    <location>
        <begin position="11"/>
        <end position="25"/>
    </location>
</feature>
<gene>
    <name evidence="2" type="ORF">VKT23_014983</name>
</gene>
<evidence type="ECO:0000313" key="3">
    <source>
        <dbReference type="Proteomes" id="UP001498398"/>
    </source>
</evidence>
<feature type="region of interest" description="Disordered" evidence="1">
    <location>
        <begin position="538"/>
        <end position="672"/>
    </location>
</feature>
<dbReference type="Proteomes" id="UP001498398">
    <property type="component" value="Unassembled WGS sequence"/>
</dbReference>
<feature type="compositionally biased region" description="Polar residues" evidence="1">
    <location>
        <begin position="263"/>
        <end position="297"/>
    </location>
</feature>
<evidence type="ECO:0008006" key="4">
    <source>
        <dbReference type="Google" id="ProtNLM"/>
    </source>
</evidence>
<proteinExistence type="predicted"/>
<keyword evidence="3" id="KW-1185">Reference proteome</keyword>
<feature type="compositionally biased region" description="Low complexity" evidence="1">
    <location>
        <begin position="425"/>
        <end position="453"/>
    </location>
</feature>
<dbReference type="InterPro" id="IPR006594">
    <property type="entry name" value="LisH"/>
</dbReference>
<feature type="region of interest" description="Disordered" evidence="1">
    <location>
        <begin position="115"/>
        <end position="309"/>
    </location>
</feature>
<feature type="compositionally biased region" description="Low complexity" evidence="1">
    <location>
        <begin position="600"/>
        <end position="616"/>
    </location>
</feature>
<feature type="compositionally biased region" description="Pro residues" evidence="1">
    <location>
        <begin position="175"/>
        <end position="188"/>
    </location>
</feature>
<feature type="compositionally biased region" description="Polar residues" evidence="1">
    <location>
        <begin position="202"/>
        <end position="212"/>
    </location>
</feature>
<dbReference type="EMBL" id="JBANRG010000048">
    <property type="protein sequence ID" value="KAK7445115.1"/>
    <property type="molecule type" value="Genomic_DNA"/>
</dbReference>
<evidence type="ECO:0000313" key="2">
    <source>
        <dbReference type="EMBL" id="KAK7445115.1"/>
    </source>
</evidence>
<protein>
    <recommendedName>
        <fullName evidence="4">LisH domain-containing protein</fullName>
    </recommendedName>
</protein>
<dbReference type="PROSITE" id="PS50896">
    <property type="entry name" value="LISH"/>
    <property type="match status" value="1"/>
</dbReference>
<dbReference type="PANTHER" id="PTHR44376:SF9">
    <property type="entry name" value="TRANSCRIPTIONAL COREPRESSOR LEUNIG_HOMOLOG"/>
    <property type="match status" value="1"/>
</dbReference>
<feature type="region of interest" description="Disordered" evidence="1">
    <location>
        <begin position="358"/>
        <end position="464"/>
    </location>
</feature>
<feature type="region of interest" description="Disordered" evidence="1">
    <location>
        <begin position="1"/>
        <end position="25"/>
    </location>
</feature>
<feature type="compositionally biased region" description="Pro residues" evidence="1">
    <location>
        <begin position="221"/>
        <end position="231"/>
    </location>
</feature>
<feature type="compositionally biased region" description="Low complexity" evidence="1">
    <location>
        <begin position="252"/>
        <end position="262"/>
    </location>
</feature>
<feature type="compositionally biased region" description="Low complexity" evidence="1">
    <location>
        <begin position="232"/>
        <end position="244"/>
    </location>
</feature>
<organism evidence="2 3">
    <name type="scientific">Marasmiellus scandens</name>
    <dbReference type="NCBI Taxonomy" id="2682957"/>
    <lineage>
        <taxon>Eukaryota</taxon>
        <taxon>Fungi</taxon>
        <taxon>Dikarya</taxon>
        <taxon>Basidiomycota</taxon>
        <taxon>Agaricomycotina</taxon>
        <taxon>Agaricomycetes</taxon>
        <taxon>Agaricomycetidae</taxon>
        <taxon>Agaricales</taxon>
        <taxon>Marasmiineae</taxon>
        <taxon>Omphalotaceae</taxon>
        <taxon>Marasmiellus</taxon>
    </lineage>
</organism>
<name>A0ABR1IZ28_9AGAR</name>
<accession>A0ABR1IZ28</accession>
<dbReference type="PANTHER" id="PTHR44376">
    <property type="entry name" value="TRANSCRIPTIONAL REGULATOR OF FILAMENTOUS GROWTH FLO8"/>
    <property type="match status" value="1"/>
</dbReference>
<dbReference type="Pfam" id="PF08513">
    <property type="entry name" value="LisH"/>
    <property type="match status" value="1"/>
</dbReference>
<comment type="caution">
    <text evidence="2">The sequence shown here is derived from an EMBL/GenBank/DDBJ whole genome shotgun (WGS) entry which is preliminary data.</text>
</comment>
<feature type="compositionally biased region" description="Low complexity" evidence="1">
    <location>
        <begin position="624"/>
        <end position="642"/>
    </location>
</feature>
<dbReference type="InterPro" id="IPR044716">
    <property type="entry name" value="LEUNIG-like"/>
</dbReference>